<keyword evidence="1" id="KW-0812">Transmembrane</keyword>
<evidence type="ECO:0000256" key="1">
    <source>
        <dbReference type="SAM" id="Phobius"/>
    </source>
</evidence>
<dbReference type="RefSeq" id="WP_118011182.1">
    <property type="nucleotide sequence ID" value="NZ_QSGD01000015.1"/>
</dbReference>
<gene>
    <name evidence="2" type="ORF">DW907_05210</name>
</gene>
<comment type="caution">
    <text evidence="2">The sequence shown here is derived from an EMBL/GenBank/DDBJ whole genome shotgun (WGS) entry which is preliminary data.</text>
</comment>
<dbReference type="AlphaFoldDB" id="A0A413UD02"/>
<reference evidence="2 3" key="1">
    <citation type="submission" date="2018-08" db="EMBL/GenBank/DDBJ databases">
        <title>A genome reference for cultivated species of the human gut microbiota.</title>
        <authorList>
            <person name="Zou Y."/>
            <person name="Xue W."/>
            <person name="Luo G."/>
        </authorList>
    </citation>
    <scope>NUCLEOTIDE SEQUENCE [LARGE SCALE GENOMIC DNA]</scope>
    <source>
        <strain evidence="2 3">AM42-13AC</strain>
    </source>
</reference>
<keyword evidence="1" id="KW-0472">Membrane</keyword>
<dbReference type="EMBL" id="QSGD01000015">
    <property type="protein sequence ID" value="RHB07164.1"/>
    <property type="molecule type" value="Genomic_DNA"/>
</dbReference>
<proteinExistence type="predicted"/>
<keyword evidence="1" id="KW-1133">Transmembrane helix</keyword>
<protein>
    <submittedName>
        <fullName evidence="2">Uncharacterized protein</fullName>
    </submittedName>
</protein>
<evidence type="ECO:0000313" key="3">
    <source>
        <dbReference type="Proteomes" id="UP000285288"/>
    </source>
</evidence>
<evidence type="ECO:0000313" key="2">
    <source>
        <dbReference type="EMBL" id="RHB07164.1"/>
    </source>
</evidence>
<sequence length="263" mass="29911">MPVMEENKFETAKVALEKKFEFDSIVKKIEELGWDKDNNIIITYYQNIIGSLDTTEKVCGFMDWFDKEKNGVDVTNFNVSTVSSLLKKYRIWVVDSGRTENVETMIDEQDTSNDLYNDTSDEHETNACCVDNSQVIESLDNLTRVVYDTHKTVNDINENDVTLKTYEAIGSMEKLLRNQMKQKTMKKASFEQVEGLSKDVKGLINKSESMQTVVERIDGALPKTVEKMYTSIDITKSFLVGIGACIGVFFIVGLGIRIIKLLF</sequence>
<feature type="transmembrane region" description="Helical" evidence="1">
    <location>
        <begin position="238"/>
        <end position="259"/>
    </location>
</feature>
<name>A0A413UD02_9FIRM</name>
<accession>A0A413UD02</accession>
<dbReference type="Proteomes" id="UP000285288">
    <property type="component" value="Unassembled WGS sequence"/>
</dbReference>
<organism evidence="2 3">
    <name type="scientific">Holdemanella biformis</name>
    <dbReference type="NCBI Taxonomy" id="1735"/>
    <lineage>
        <taxon>Bacteria</taxon>
        <taxon>Bacillati</taxon>
        <taxon>Bacillota</taxon>
        <taxon>Erysipelotrichia</taxon>
        <taxon>Erysipelotrichales</taxon>
        <taxon>Erysipelotrichaceae</taxon>
        <taxon>Holdemanella</taxon>
    </lineage>
</organism>